<sequence length="95" mass="10379">MALLKESYVASCMENQSLKSAQKTSKRPKPRNVRDVSKMSDLDADGFETPVNHVIPEEADDSEREDGDGDENGGAGPPKAPVQGRIDDPVQQRLQ</sequence>
<dbReference type="Proteomes" id="UP000035740">
    <property type="component" value="Chromosome 9"/>
</dbReference>
<evidence type="ECO:0000313" key="2">
    <source>
        <dbReference type="EMBL" id="KMT02187.1"/>
    </source>
</evidence>
<protein>
    <submittedName>
        <fullName evidence="2">Uncharacterized protein</fullName>
    </submittedName>
</protein>
<keyword evidence="3" id="KW-1185">Reference proteome</keyword>
<name>A0A0J8BLW1_BETVV</name>
<dbReference type="AlphaFoldDB" id="A0A0J8BLW1"/>
<feature type="compositionally biased region" description="Basic and acidic residues" evidence="1">
    <location>
        <begin position="85"/>
        <end position="95"/>
    </location>
</feature>
<reference evidence="2 3" key="1">
    <citation type="journal article" date="2014" name="Nature">
        <title>The genome of the recently domesticated crop plant sugar beet (Beta vulgaris).</title>
        <authorList>
            <person name="Dohm J.C."/>
            <person name="Minoche A.E."/>
            <person name="Holtgrawe D."/>
            <person name="Capella-Gutierrez S."/>
            <person name="Zakrzewski F."/>
            <person name="Tafer H."/>
            <person name="Rupp O."/>
            <person name="Sorensen T.R."/>
            <person name="Stracke R."/>
            <person name="Reinhardt R."/>
            <person name="Goesmann A."/>
            <person name="Kraft T."/>
            <person name="Schulz B."/>
            <person name="Stadler P.F."/>
            <person name="Schmidt T."/>
            <person name="Gabaldon T."/>
            <person name="Lehrach H."/>
            <person name="Weisshaar B."/>
            <person name="Himmelbauer H."/>
        </authorList>
    </citation>
    <scope>NUCLEOTIDE SEQUENCE [LARGE SCALE GENOMIC DNA]</scope>
    <source>
        <tissue evidence="2">Taproot</tissue>
    </source>
</reference>
<organism evidence="2 3">
    <name type="scientific">Beta vulgaris subsp. vulgaris</name>
    <name type="common">Beet</name>
    <dbReference type="NCBI Taxonomy" id="3555"/>
    <lineage>
        <taxon>Eukaryota</taxon>
        <taxon>Viridiplantae</taxon>
        <taxon>Streptophyta</taxon>
        <taxon>Embryophyta</taxon>
        <taxon>Tracheophyta</taxon>
        <taxon>Spermatophyta</taxon>
        <taxon>Magnoliopsida</taxon>
        <taxon>eudicotyledons</taxon>
        <taxon>Gunneridae</taxon>
        <taxon>Pentapetalae</taxon>
        <taxon>Caryophyllales</taxon>
        <taxon>Chenopodiaceae</taxon>
        <taxon>Betoideae</taxon>
        <taxon>Beta</taxon>
    </lineage>
</organism>
<evidence type="ECO:0000313" key="3">
    <source>
        <dbReference type="Proteomes" id="UP000035740"/>
    </source>
</evidence>
<accession>A0A0J8BLW1</accession>
<feature type="compositionally biased region" description="Basic and acidic residues" evidence="1">
    <location>
        <begin position="32"/>
        <end position="41"/>
    </location>
</feature>
<dbReference type="Gramene" id="KMT02187">
    <property type="protein sequence ID" value="KMT02187"/>
    <property type="gene ID" value="BVRB_9g207020"/>
</dbReference>
<evidence type="ECO:0000256" key="1">
    <source>
        <dbReference type="SAM" id="MobiDB-lite"/>
    </source>
</evidence>
<dbReference type="EMBL" id="KQ090181">
    <property type="protein sequence ID" value="KMT02187.1"/>
    <property type="molecule type" value="Genomic_DNA"/>
</dbReference>
<proteinExistence type="predicted"/>
<feature type="compositionally biased region" description="Acidic residues" evidence="1">
    <location>
        <begin position="57"/>
        <end position="71"/>
    </location>
</feature>
<feature type="compositionally biased region" description="Polar residues" evidence="1">
    <location>
        <begin position="13"/>
        <end position="23"/>
    </location>
</feature>
<gene>
    <name evidence="2" type="ORF">BVRB_9g207020</name>
</gene>
<feature type="region of interest" description="Disordered" evidence="1">
    <location>
        <begin position="13"/>
        <end position="95"/>
    </location>
</feature>